<feature type="compositionally biased region" description="Pro residues" evidence="1">
    <location>
        <begin position="53"/>
        <end position="62"/>
    </location>
</feature>
<proteinExistence type="predicted"/>
<keyword evidence="2" id="KW-0812">Transmembrane</keyword>
<dbReference type="GeneID" id="17250004"/>
<keyword evidence="3" id="KW-0732">Signal</keyword>
<accession>A0A0D3HY58</accession>
<organism evidence="4 5">
    <name type="scientific">Emiliania huxleyi (strain CCMP1516)</name>
    <dbReference type="NCBI Taxonomy" id="280463"/>
    <lineage>
        <taxon>Eukaryota</taxon>
        <taxon>Haptista</taxon>
        <taxon>Haptophyta</taxon>
        <taxon>Prymnesiophyceae</taxon>
        <taxon>Isochrysidales</taxon>
        <taxon>Noelaerhabdaceae</taxon>
        <taxon>Emiliania</taxon>
    </lineage>
</organism>
<name>A0A0D3HY58_EMIH1</name>
<dbReference type="PaxDb" id="2903-EOD03943"/>
<dbReference type="EnsemblProtists" id="EOD03943">
    <property type="protein sequence ID" value="EOD03943"/>
    <property type="gene ID" value="EMIHUDRAFT_466328"/>
</dbReference>
<keyword evidence="2" id="KW-0472">Membrane</keyword>
<feature type="compositionally biased region" description="Basic and acidic residues" evidence="1">
    <location>
        <begin position="297"/>
        <end position="331"/>
    </location>
</feature>
<feature type="compositionally biased region" description="Basic and acidic residues" evidence="1">
    <location>
        <begin position="34"/>
        <end position="47"/>
    </location>
</feature>
<reference evidence="5" key="1">
    <citation type="journal article" date="2013" name="Nature">
        <title>Pan genome of the phytoplankton Emiliania underpins its global distribution.</title>
        <authorList>
            <person name="Read B.A."/>
            <person name="Kegel J."/>
            <person name="Klute M.J."/>
            <person name="Kuo A."/>
            <person name="Lefebvre S.C."/>
            <person name="Maumus F."/>
            <person name="Mayer C."/>
            <person name="Miller J."/>
            <person name="Monier A."/>
            <person name="Salamov A."/>
            <person name="Young J."/>
            <person name="Aguilar M."/>
            <person name="Claverie J.M."/>
            <person name="Frickenhaus S."/>
            <person name="Gonzalez K."/>
            <person name="Herman E.K."/>
            <person name="Lin Y.C."/>
            <person name="Napier J."/>
            <person name="Ogata H."/>
            <person name="Sarno A.F."/>
            <person name="Shmutz J."/>
            <person name="Schroeder D."/>
            <person name="de Vargas C."/>
            <person name="Verret F."/>
            <person name="von Dassow P."/>
            <person name="Valentin K."/>
            <person name="Van de Peer Y."/>
            <person name="Wheeler G."/>
            <person name="Dacks J.B."/>
            <person name="Delwiche C.F."/>
            <person name="Dyhrman S.T."/>
            <person name="Glockner G."/>
            <person name="John U."/>
            <person name="Richards T."/>
            <person name="Worden A.Z."/>
            <person name="Zhang X."/>
            <person name="Grigoriev I.V."/>
            <person name="Allen A.E."/>
            <person name="Bidle K."/>
            <person name="Borodovsky M."/>
            <person name="Bowler C."/>
            <person name="Brownlee C."/>
            <person name="Cock J.M."/>
            <person name="Elias M."/>
            <person name="Gladyshev V.N."/>
            <person name="Groth M."/>
            <person name="Guda C."/>
            <person name="Hadaegh A."/>
            <person name="Iglesias-Rodriguez M.D."/>
            <person name="Jenkins J."/>
            <person name="Jones B.M."/>
            <person name="Lawson T."/>
            <person name="Leese F."/>
            <person name="Lindquist E."/>
            <person name="Lobanov A."/>
            <person name="Lomsadze A."/>
            <person name="Malik S.B."/>
            <person name="Marsh M.E."/>
            <person name="Mackinder L."/>
            <person name="Mock T."/>
            <person name="Mueller-Roeber B."/>
            <person name="Pagarete A."/>
            <person name="Parker M."/>
            <person name="Probert I."/>
            <person name="Quesneville H."/>
            <person name="Raines C."/>
            <person name="Rensing S.A."/>
            <person name="Riano-Pachon D.M."/>
            <person name="Richier S."/>
            <person name="Rokitta S."/>
            <person name="Shiraiwa Y."/>
            <person name="Soanes D.M."/>
            <person name="van der Giezen M."/>
            <person name="Wahlund T.M."/>
            <person name="Williams B."/>
            <person name="Wilson W."/>
            <person name="Wolfe G."/>
            <person name="Wurch L.L."/>
        </authorList>
    </citation>
    <scope>NUCLEOTIDE SEQUENCE</scope>
</reference>
<feature type="chain" id="PRO_5044200709" evidence="3">
    <location>
        <begin position="31"/>
        <end position="385"/>
    </location>
</feature>
<feature type="compositionally biased region" description="Low complexity" evidence="1">
    <location>
        <begin position="336"/>
        <end position="385"/>
    </location>
</feature>
<keyword evidence="2" id="KW-1133">Transmembrane helix</keyword>
<evidence type="ECO:0000313" key="4">
    <source>
        <dbReference type="EnsemblProtists" id="EOD03943"/>
    </source>
</evidence>
<reference evidence="4" key="2">
    <citation type="submission" date="2024-10" db="UniProtKB">
        <authorList>
            <consortium name="EnsemblProtists"/>
        </authorList>
    </citation>
    <scope>IDENTIFICATION</scope>
</reference>
<dbReference type="HOGENOM" id="CLU_718523_0_0_1"/>
<dbReference type="KEGG" id="ehx:EMIHUDRAFT_466328"/>
<sequence length="385" mass="39948">MGVCLRRREWTMKSLSLCVLFLVTVTRSAADAEPAARPEPHVRRPRSESASPSAPPSPPPGGRPRSPGTRGAALNAMQARLQRWATSRQARHLANVANSALLLLTFPASLRGGLLSGLALHRLLTSAWVSGFGGMLLMRELSIPPVRRWLNQHFHFLSTTSGSTAFLMCAATMALASGPVGVVAGAATLANAWYGAYLRRLRRRRRPAVVVSTHNLPAPSAPAPSAEACGDDELAEQADERDGAEGAEAERAAEAARAEREEAERAAAEREAAERAEAEAAAAAAAAEAAEAAATREAAREAAREADARRTAARAAAEEAERAAHEAEEALRTQQASAAREAAEEPPAATAEEEVAAAAREAAAAAAQAAAAAAAAQEAAGGPRA</sequence>
<feature type="region of interest" description="Disordered" evidence="1">
    <location>
        <begin position="213"/>
        <end position="385"/>
    </location>
</feature>
<evidence type="ECO:0000256" key="2">
    <source>
        <dbReference type="SAM" id="Phobius"/>
    </source>
</evidence>
<feature type="transmembrane region" description="Helical" evidence="2">
    <location>
        <begin position="180"/>
        <end position="198"/>
    </location>
</feature>
<feature type="region of interest" description="Disordered" evidence="1">
    <location>
        <begin position="31"/>
        <end position="71"/>
    </location>
</feature>
<feature type="compositionally biased region" description="Basic and acidic residues" evidence="1">
    <location>
        <begin position="238"/>
        <end position="278"/>
    </location>
</feature>
<evidence type="ECO:0000313" key="5">
    <source>
        <dbReference type="Proteomes" id="UP000013827"/>
    </source>
</evidence>
<keyword evidence="5" id="KW-1185">Reference proteome</keyword>
<dbReference type="AlphaFoldDB" id="A0A0D3HY58"/>
<feature type="compositionally biased region" description="Low complexity" evidence="1">
    <location>
        <begin position="279"/>
        <end position="296"/>
    </location>
</feature>
<dbReference type="Proteomes" id="UP000013827">
    <property type="component" value="Unassembled WGS sequence"/>
</dbReference>
<feature type="signal peptide" evidence="3">
    <location>
        <begin position="1"/>
        <end position="30"/>
    </location>
</feature>
<dbReference type="RefSeq" id="XP_005756372.1">
    <property type="nucleotide sequence ID" value="XM_005756315.1"/>
</dbReference>
<evidence type="ECO:0000256" key="1">
    <source>
        <dbReference type="SAM" id="MobiDB-lite"/>
    </source>
</evidence>
<protein>
    <submittedName>
        <fullName evidence="4">Uncharacterized protein</fullName>
    </submittedName>
</protein>
<evidence type="ECO:0000256" key="3">
    <source>
        <dbReference type="SAM" id="SignalP"/>
    </source>
</evidence>